<organism evidence="9 10">
    <name type="scientific">Tissierella creatinophila DSM 6911</name>
    <dbReference type="NCBI Taxonomy" id="1123403"/>
    <lineage>
        <taxon>Bacteria</taxon>
        <taxon>Bacillati</taxon>
        <taxon>Bacillota</taxon>
        <taxon>Tissierellia</taxon>
        <taxon>Tissierellales</taxon>
        <taxon>Tissierellaceae</taxon>
        <taxon>Tissierella</taxon>
    </lineage>
</organism>
<comment type="caution">
    <text evidence="9">The sequence shown here is derived from an EMBL/GenBank/DDBJ whole genome shotgun (WGS) entry which is preliminary data.</text>
</comment>
<feature type="transmembrane region" description="Helical" evidence="8">
    <location>
        <begin position="130"/>
        <end position="149"/>
    </location>
</feature>
<dbReference type="AlphaFoldDB" id="A0A1U7M843"/>
<evidence type="ECO:0000256" key="7">
    <source>
        <dbReference type="ARBA" id="ARBA00023136"/>
    </source>
</evidence>
<comment type="similarity">
    <text evidence="2">Belongs to the amino acid-polyamine-organocation (APC) superfamily. Spore germination protein (SGP) (TC 2.A.3.9) family.</text>
</comment>
<dbReference type="PANTHER" id="PTHR34975">
    <property type="entry name" value="SPORE GERMINATION PROTEIN A2"/>
    <property type="match status" value="1"/>
</dbReference>
<keyword evidence="5 8" id="KW-0812">Transmembrane</keyword>
<keyword evidence="4" id="KW-0309">Germination</keyword>
<dbReference type="GO" id="GO:0009847">
    <property type="term" value="P:spore germination"/>
    <property type="evidence" value="ECO:0007669"/>
    <property type="project" value="InterPro"/>
</dbReference>
<evidence type="ECO:0000256" key="5">
    <source>
        <dbReference type="ARBA" id="ARBA00022692"/>
    </source>
</evidence>
<keyword evidence="6 8" id="KW-1133">Transmembrane helix</keyword>
<proteinExistence type="inferred from homology"/>
<evidence type="ECO:0000256" key="3">
    <source>
        <dbReference type="ARBA" id="ARBA00022448"/>
    </source>
</evidence>
<feature type="transmembrane region" description="Helical" evidence="8">
    <location>
        <begin position="51"/>
        <end position="69"/>
    </location>
</feature>
<feature type="transmembrane region" description="Helical" evidence="8">
    <location>
        <begin position="353"/>
        <end position="375"/>
    </location>
</feature>
<dbReference type="InterPro" id="IPR004761">
    <property type="entry name" value="Spore_GerAB"/>
</dbReference>
<keyword evidence="3" id="KW-0813">Transport</keyword>
<gene>
    <name evidence="9" type="ORF">TICRE_04980</name>
</gene>
<feature type="transmembrane region" description="Helical" evidence="8">
    <location>
        <begin position="320"/>
        <end position="341"/>
    </location>
</feature>
<feature type="transmembrane region" description="Helical" evidence="8">
    <location>
        <begin position="200"/>
        <end position="219"/>
    </location>
</feature>
<feature type="transmembrane region" description="Helical" evidence="8">
    <location>
        <begin position="156"/>
        <end position="180"/>
    </location>
</feature>
<dbReference type="PANTHER" id="PTHR34975:SF2">
    <property type="entry name" value="SPORE GERMINATION PROTEIN A2"/>
    <property type="match status" value="1"/>
</dbReference>
<sequence length="381" mass="43863">MDRVNIINSNKSYFSSKHKIDSVMLALLTNRLQIIHFIIFSTERLQYPHMVWLIILGGVISQLYIYILSRWLSSNMGKKGVIGIFDLFGNVFTRIFLFVWLCFMLIKFIIASSYYVYLLHKYLMTQHPKLTLVLVLIISIVYLASKGFANALKFSVIAFVFSIGILLLYILLMFNTFVSIQDIFPLFGNVFNSNFLNSMLLIWGFFSGPECLILIGPYIRSDVNIHKSMFIGNLISIIEYVAFFLGTFIFYGSDFLPYVQHSYINMINFLQFKSIQRIEMITLPVLMVNFTLSLAVILLSSFKAIVYITGSKKIPKETTLTFFMISSIFTFACIFFILKLFTTEIQALFWGNVLLYLSVFTYTSIPAIIFIAILAKSGRVK</sequence>
<feature type="transmembrane region" description="Helical" evidence="8">
    <location>
        <begin position="231"/>
        <end position="251"/>
    </location>
</feature>
<evidence type="ECO:0000256" key="6">
    <source>
        <dbReference type="ARBA" id="ARBA00022989"/>
    </source>
</evidence>
<evidence type="ECO:0000313" key="10">
    <source>
        <dbReference type="Proteomes" id="UP000186112"/>
    </source>
</evidence>
<name>A0A1U7M843_TISCR</name>
<dbReference type="EMBL" id="LTDM01000006">
    <property type="protein sequence ID" value="OLS03504.1"/>
    <property type="molecule type" value="Genomic_DNA"/>
</dbReference>
<dbReference type="OrthoDB" id="2739656at2"/>
<comment type="subcellular location">
    <subcellularLocation>
        <location evidence="1">Membrane</location>
        <topology evidence="1">Multi-pass membrane protein</topology>
    </subcellularLocation>
</comment>
<keyword evidence="10" id="KW-1185">Reference proteome</keyword>
<feature type="transmembrane region" description="Helical" evidence="8">
    <location>
        <begin position="95"/>
        <end position="118"/>
    </location>
</feature>
<keyword evidence="7 8" id="KW-0472">Membrane</keyword>
<reference evidence="9 10" key="1">
    <citation type="submission" date="2016-02" db="EMBL/GenBank/DDBJ databases">
        <title>Genome sequence of Tissierella creatinophila DSM 6911.</title>
        <authorList>
            <person name="Poehlein A."/>
            <person name="Daniel R."/>
        </authorList>
    </citation>
    <scope>NUCLEOTIDE SEQUENCE [LARGE SCALE GENOMIC DNA]</scope>
    <source>
        <strain evidence="9 10">DSM 6911</strain>
    </source>
</reference>
<evidence type="ECO:0000256" key="8">
    <source>
        <dbReference type="SAM" id="Phobius"/>
    </source>
</evidence>
<feature type="transmembrane region" description="Helical" evidence="8">
    <location>
        <begin position="286"/>
        <end position="308"/>
    </location>
</feature>
<evidence type="ECO:0000256" key="2">
    <source>
        <dbReference type="ARBA" id="ARBA00007998"/>
    </source>
</evidence>
<dbReference type="Pfam" id="PF03845">
    <property type="entry name" value="Spore_permease"/>
    <property type="match status" value="1"/>
</dbReference>
<dbReference type="Proteomes" id="UP000186112">
    <property type="component" value="Unassembled WGS sequence"/>
</dbReference>
<dbReference type="GO" id="GO:0016020">
    <property type="term" value="C:membrane"/>
    <property type="evidence" value="ECO:0007669"/>
    <property type="project" value="UniProtKB-SubCell"/>
</dbReference>
<feature type="transmembrane region" description="Helical" evidence="8">
    <location>
        <begin position="20"/>
        <end position="39"/>
    </location>
</feature>
<evidence type="ECO:0000256" key="4">
    <source>
        <dbReference type="ARBA" id="ARBA00022544"/>
    </source>
</evidence>
<evidence type="ECO:0000313" key="9">
    <source>
        <dbReference type="EMBL" id="OLS03504.1"/>
    </source>
</evidence>
<protein>
    <submittedName>
        <fullName evidence="9">Spore germination protein</fullName>
    </submittedName>
</protein>
<evidence type="ECO:0000256" key="1">
    <source>
        <dbReference type="ARBA" id="ARBA00004141"/>
    </source>
</evidence>
<dbReference type="RefSeq" id="WP_075724787.1">
    <property type="nucleotide sequence ID" value="NZ_LTDM01000006.1"/>
</dbReference>
<accession>A0A1U7M843</accession>